<evidence type="ECO:0000256" key="6">
    <source>
        <dbReference type="ARBA" id="ARBA00070406"/>
    </source>
</evidence>
<keyword evidence="2" id="KW-0805">Transcription regulation</keyword>
<evidence type="ECO:0000256" key="5">
    <source>
        <dbReference type="ARBA" id="ARBA00058938"/>
    </source>
</evidence>
<dbReference type="PANTHER" id="PTHR30136">
    <property type="entry name" value="HELIX-TURN-HELIX TRANSCRIPTIONAL REGULATOR, ICLR FAMILY"/>
    <property type="match status" value="1"/>
</dbReference>
<dbReference type="InterPro" id="IPR029016">
    <property type="entry name" value="GAF-like_dom_sf"/>
</dbReference>
<evidence type="ECO:0000256" key="1">
    <source>
        <dbReference type="ARBA" id="ARBA00022798"/>
    </source>
</evidence>
<dbReference type="EMBL" id="JACGWX010000006">
    <property type="protein sequence ID" value="MBA8848729.1"/>
    <property type="molecule type" value="Genomic_DNA"/>
</dbReference>
<dbReference type="Proteomes" id="UP000585905">
    <property type="component" value="Unassembled WGS sequence"/>
</dbReference>
<keyword evidence="1" id="KW-0319">Glycerol metabolism</keyword>
<feature type="region of interest" description="Disordered" evidence="7">
    <location>
        <begin position="1"/>
        <end position="21"/>
    </location>
</feature>
<dbReference type="Gene3D" id="3.30.450.40">
    <property type="match status" value="1"/>
</dbReference>
<evidence type="ECO:0000256" key="4">
    <source>
        <dbReference type="ARBA" id="ARBA00023163"/>
    </source>
</evidence>
<dbReference type="InterPro" id="IPR005471">
    <property type="entry name" value="Tscrpt_reg_IclR_N"/>
</dbReference>
<dbReference type="GO" id="GO:0003677">
    <property type="term" value="F:DNA binding"/>
    <property type="evidence" value="ECO:0007669"/>
    <property type="project" value="UniProtKB-KW"/>
</dbReference>
<comment type="caution">
    <text evidence="10">The sequence shown here is derived from an EMBL/GenBank/DDBJ whole genome shotgun (WGS) entry which is preliminary data.</text>
</comment>
<dbReference type="InterPro" id="IPR036388">
    <property type="entry name" value="WH-like_DNA-bd_sf"/>
</dbReference>
<evidence type="ECO:0000313" key="10">
    <source>
        <dbReference type="EMBL" id="MBA8848729.1"/>
    </source>
</evidence>
<dbReference type="PROSITE" id="PS51078">
    <property type="entry name" value="ICLR_ED"/>
    <property type="match status" value="1"/>
</dbReference>
<dbReference type="GO" id="GO:0006071">
    <property type="term" value="P:glycerol metabolic process"/>
    <property type="evidence" value="ECO:0007669"/>
    <property type="project" value="UniProtKB-KW"/>
</dbReference>
<gene>
    <name evidence="10" type="ORF">FHX53_002339</name>
</gene>
<dbReference type="NCBIfam" id="TIGR02431">
    <property type="entry name" value="pcaR_pcaU"/>
    <property type="match status" value="1"/>
</dbReference>
<dbReference type="InterPro" id="IPR014757">
    <property type="entry name" value="Tscrpt_reg_IclR_C"/>
</dbReference>
<dbReference type="AlphaFoldDB" id="A0A839E7V5"/>
<name>A0A839E7V5_9MICO</name>
<dbReference type="Gene3D" id="1.10.10.10">
    <property type="entry name" value="Winged helix-like DNA-binding domain superfamily/Winged helix DNA-binding domain"/>
    <property type="match status" value="1"/>
</dbReference>
<dbReference type="Pfam" id="PF09339">
    <property type="entry name" value="HTH_IclR"/>
    <property type="match status" value="1"/>
</dbReference>
<feature type="domain" description="HTH iclR-type" evidence="8">
    <location>
        <begin position="27"/>
        <end position="87"/>
    </location>
</feature>
<dbReference type="FunFam" id="1.10.10.10:FF:000056">
    <property type="entry name" value="IclR family transcriptional regulator"/>
    <property type="match status" value="1"/>
</dbReference>
<dbReference type="GO" id="GO:0045893">
    <property type="term" value="P:positive regulation of DNA-templated transcription"/>
    <property type="evidence" value="ECO:0007669"/>
    <property type="project" value="InterPro"/>
</dbReference>
<dbReference type="InterPro" id="IPR012794">
    <property type="entry name" value="PcaR_PcaU"/>
</dbReference>
<protein>
    <recommendedName>
        <fullName evidence="6">Glycerol operon regulatory protein</fullName>
    </recommendedName>
</protein>
<dbReference type="SMART" id="SM00346">
    <property type="entry name" value="HTH_ICLR"/>
    <property type="match status" value="1"/>
</dbReference>
<evidence type="ECO:0000259" key="8">
    <source>
        <dbReference type="PROSITE" id="PS51077"/>
    </source>
</evidence>
<dbReference type="GO" id="GO:0045892">
    <property type="term" value="P:negative regulation of DNA-templated transcription"/>
    <property type="evidence" value="ECO:0007669"/>
    <property type="project" value="TreeGrafter"/>
</dbReference>
<evidence type="ECO:0000256" key="3">
    <source>
        <dbReference type="ARBA" id="ARBA00023125"/>
    </source>
</evidence>
<proteinExistence type="predicted"/>
<evidence type="ECO:0000256" key="7">
    <source>
        <dbReference type="SAM" id="MobiDB-lite"/>
    </source>
</evidence>
<comment type="function">
    <text evidence="5">May be an activator protein for the gylABX operon.</text>
</comment>
<keyword evidence="11" id="KW-1185">Reference proteome</keyword>
<dbReference type="RefSeq" id="WP_182491492.1">
    <property type="nucleotide sequence ID" value="NZ_BAAAOV010000011.1"/>
</dbReference>
<sequence>MTAEPAAAADPSDAGGAADGEPSGDFVQSFARGLAVIRAFDADHAELTLSEVAARADVPRAAARRFLMTLVSLGYVRTSDRTFALTPRVLELGYSYLSSLSLPAIAQPHLERLSREVDESTSLAVLDGTNVVYVARVPTRRIMSVNITIGTRFPAWATSLGRVLLAAQSDDDMSAALAGTQIRAYTRSTIIDRSALFDEIRKVRAADYAVVDGELEEGLRSIAAPVRDAHGTVLAAVNVSTARTDDVESELERVLPALRRATGAIEADLVVR</sequence>
<keyword evidence="4" id="KW-0804">Transcription</keyword>
<reference evidence="10 11" key="1">
    <citation type="submission" date="2020-07" db="EMBL/GenBank/DDBJ databases">
        <title>Sequencing the genomes of 1000 actinobacteria strains.</title>
        <authorList>
            <person name="Klenk H.-P."/>
        </authorList>
    </citation>
    <scope>NUCLEOTIDE SEQUENCE [LARGE SCALE GENOMIC DNA]</scope>
    <source>
        <strain evidence="10 11">DSM 19663</strain>
    </source>
</reference>
<dbReference type="PROSITE" id="PS51077">
    <property type="entry name" value="HTH_ICLR"/>
    <property type="match status" value="1"/>
</dbReference>
<dbReference type="PANTHER" id="PTHR30136:SF34">
    <property type="entry name" value="TRANSCRIPTIONAL REGULATOR"/>
    <property type="match status" value="1"/>
</dbReference>
<evidence type="ECO:0000259" key="9">
    <source>
        <dbReference type="PROSITE" id="PS51078"/>
    </source>
</evidence>
<organism evidence="10 11">
    <name type="scientific">Microcella alkalica</name>
    <dbReference type="NCBI Taxonomy" id="355930"/>
    <lineage>
        <taxon>Bacteria</taxon>
        <taxon>Bacillati</taxon>
        <taxon>Actinomycetota</taxon>
        <taxon>Actinomycetes</taxon>
        <taxon>Micrococcales</taxon>
        <taxon>Microbacteriaceae</taxon>
        <taxon>Microcella</taxon>
    </lineage>
</organism>
<evidence type="ECO:0000256" key="2">
    <source>
        <dbReference type="ARBA" id="ARBA00023015"/>
    </source>
</evidence>
<dbReference type="SUPFAM" id="SSF55781">
    <property type="entry name" value="GAF domain-like"/>
    <property type="match status" value="1"/>
</dbReference>
<dbReference type="SUPFAM" id="SSF46785">
    <property type="entry name" value="Winged helix' DNA-binding domain"/>
    <property type="match status" value="1"/>
</dbReference>
<dbReference type="InterPro" id="IPR050707">
    <property type="entry name" value="HTH_MetabolicPath_Reg"/>
</dbReference>
<accession>A0A839E7V5</accession>
<dbReference type="GO" id="GO:0046278">
    <property type="term" value="P:3,4-dihydroxybenzoate metabolic process"/>
    <property type="evidence" value="ECO:0007669"/>
    <property type="project" value="InterPro"/>
</dbReference>
<dbReference type="InterPro" id="IPR036390">
    <property type="entry name" value="WH_DNA-bd_sf"/>
</dbReference>
<keyword evidence="3" id="KW-0238">DNA-binding</keyword>
<dbReference type="GO" id="GO:0003700">
    <property type="term" value="F:DNA-binding transcription factor activity"/>
    <property type="evidence" value="ECO:0007669"/>
    <property type="project" value="TreeGrafter"/>
</dbReference>
<evidence type="ECO:0000313" key="11">
    <source>
        <dbReference type="Proteomes" id="UP000585905"/>
    </source>
</evidence>
<dbReference type="Pfam" id="PF01614">
    <property type="entry name" value="IclR_C"/>
    <property type="match status" value="1"/>
</dbReference>
<feature type="domain" description="IclR-ED" evidence="9">
    <location>
        <begin position="88"/>
        <end position="271"/>
    </location>
</feature>